<comment type="caution">
    <text evidence="3">The sequence shown here is derived from an EMBL/GenBank/DDBJ whole genome shotgun (WGS) entry which is preliminary data.</text>
</comment>
<dbReference type="InterPro" id="IPR013830">
    <property type="entry name" value="SGNH_hydro"/>
</dbReference>
<dbReference type="Gene3D" id="3.40.50.1110">
    <property type="entry name" value="SGNH hydrolase"/>
    <property type="match status" value="1"/>
</dbReference>
<dbReference type="EMBL" id="SDHW01000001">
    <property type="protein sequence ID" value="RXK62258.1"/>
    <property type="molecule type" value="Genomic_DNA"/>
</dbReference>
<dbReference type="InterPro" id="IPR036514">
    <property type="entry name" value="SGNH_hydro_sf"/>
</dbReference>
<dbReference type="OrthoDB" id="9790057at2"/>
<evidence type="ECO:0000313" key="3">
    <source>
        <dbReference type="EMBL" id="RXK62258.1"/>
    </source>
</evidence>
<dbReference type="Pfam" id="PF13472">
    <property type="entry name" value="Lipase_GDSL_2"/>
    <property type="match status" value="1"/>
</dbReference>
<keyword evidence="4" id="KW-1185">Reference proteome</keyword>
<sequence length="221" mass="25261">MKKGLVSMLLLFVLLVTNAQNKEPFPFWNEVQKFKAADSAAFPASNQILLIGSSSFTLWKDVQDYFPDRKILNRAFGGSTLADVIRYRYDVVFPYQPKQIVIYCGENDFASSDTVTVELVVQRFTTLFNFIRAKYKTVPVAYVSMKPSPSRLHLLEKYKEGNKRIQAFLSTKPNTKFVDVYSAMLTASGEPMPDIFKEDSLHMNAKGYAIWKTKLEKVLLK</sequence>
<dbReference type="GO" id="GO:0016788">
    <property type="term" value="F:hydrolase activity, acting on ester bonds"/>
    <property type="evidence" value="ECO:0007669"/>
    <property type="project" value="UniProtKB-ARBA"/>
</dbReference>
<feature type="signal peptide" evidence="1">
    <location>
        <begin position="1"/>
        <end position="19"/>
    </location>
</feature>
<proteinExistence type="predicted"/>
<dbReference type="SUPFAM" id="SSF52266">
    <property type="entry name" value="SGNH hydrolase"/>
    <property type="match status" value="1"/>
</dbReference>
<evidence type="ECO:0000313" key="4">
    <source>
        <dbReference type="Proteomes" id="UP000290204"/>
    </source>
</evidence>
<accession>A0A4Q1CMG9</accession>
<feature type="domain" description="SGNH hydrolase-type esterase" evidence="2">
    <location>
        <begin position="61"/>
        <end position="210"/>
    </location>
</feature>
<keyword evidence="1" id="KW-0732">Signal</keyword>
<dbReference type="Proteomes" id="UP000290204">
    <property type="component" value="Unassembled WGS sequence"/>
</dbReference>
<gene>
    <name evidence="3" type="ORF">ESA94_04400</name>
</gene>
<evidence type="ECO:0000259" key="2">
    <source>
        <dbReference type="Pfam" id="PF13472"/>
    </source>
</evidence>
<name>A0A4Q1CMG9_9BACT</name>
<protein>
    <submittedName>
        <fullName evidence="3">G-D-S-L family lipolytic protein</fullName>
    </submittedName>
</protein>
<dbReference type="AlphaFoldDB" id="A0A4Q1CMG9"/>
<feature type="chain" id="PRO_5020455899" evidence="1">
    <location>
        <begin position="20"/>
        <end position="221"/>
    </location>
</feature>
<reference evidence="3 4" key="1">
    <citation type="submission" date="2019-01" db="EMBL/GenBank/DDBJ databases">
        <title>Lacibacter sp. strain TTM-7.</title>
        <authorList>
            <person name="Chen W.-M."/>
        </authorList>
    </citation>
    <scope>NUCLEOTIDE SEQUENCE [LARGE SCALE GENOMIC DNA]</scope>
    <source>
        <strain evidence="3 4">TTM-7</strain>
    </source>
</reference>
<evidence type="ECO:0000256" key="1">
    <source>
        <dbReference type="SAM" id="SignalP"/>
    </source>
</evidence>
<dbReference type="RefSeq" id="WP_129129629.1">
    <property type="nucleotide sequence ID" value="NZ_SDHW01000001.1"/>
</dbReference>
<organism evidence="3 4">
    <name type="scientific">Lacibacter luteus</name>
    <dbReference type="NCBI Taxonomy" id="2508719"/>
    <lineage>
        <taxon>Bacteria</taxon>
        <taxon>Pseudomonadati</taxon>
        <taxon>Bacteroidota</taxon>
        <taxon>Chitinophagia</taxon>
        <taxon>Chitinophagales</taxon>
        <taxon>Chitinophagaceae</taxon>
        <taxon>Lacibacter</taxon>
    </lineage>
</organism>